<name>A0A1Z5JMU2_FISSO</name>
<dbReference type="InterPro" id="IPR000594">
    <property type="entry name" value="ThiF_NAD_FAD-bd"/>
</dbReference>
<dbReference type="Proteomes" id="UP000198406">
    <property type="component" value="Unassembled WGS sequence"/>
</dbReference>
<evidence type="ECO:0000313" key="4">
    <source>
        <dbReference type="EMBL" id="GAX15325.1"/>
    </source>
</evidence>
<dbReference type="AlphaFoldDB" id="A0A1Z5JMU2"/>
<dbReference type="GO" id="GO:0008641">
    <property type="term" value="F:ubiquitin-like modifier activating enzyme activity"/>
    <property type="evidence" value="ECO:0007669"/>
    <property type="project" value="InterPro"/>
</dbReference>
<evidence type="ECO:0000256" key="2">
    <source>
        <dbReference type="SAM" id="Phobius"/>
    </source>
</evidence>
<gene>
    <name evidence="4" type="ORF">FisN_8Lh382</name>
</gene>
<dbReference type="InParanoid" id="A0A1Z5JMU2"/>
<dbReference type="InterPro" id="IPR045886">
    <property type="entry name" value="ThiF/MoeB/HesA"/>
</dbReference>
<feature type="compositionally biased region" description="Polar residues" evidence="1">
    <location>
        <begin position="65"/>
        <end position="75"/>
    </location>
</feature>
<keyword evidence="2" id="KW-0472">Membrane</keyword>
<reference evidence="4 5" key="1">
    <citation type="journal article" date="2015" name="Plant Cell">
        <title>Oil accumulation by the oleaginous diatom Fistulifera solaris as revealed by the genome and transcriptome.</title>
        <authorList>
            <person name="Tanaka T."/>
            <person name="Maeda Y."/>
            <person name="Veluchamy A."/>
            <person name="Tanaka M."/>
            <person name="Abida H."/>
            <person name="Marechal E."/>
            <person name="Bowler C."/>
            <person name="Muto M."/>
            <person name="Sunaga Y."/>
            <person name="Tanaka M."/>
            <person name="Yoshino T."/>
            <person name="Taniguchi T."/>
            <person name="Fukuda Y."/>
            <person name="Nemoto M."/>
            <person name="Matsumoto M."/>
            <person name="Wong P.S."/>
            <person name="Aburatani S."/>
            <person name="Fujibuchi W."/>
        </authorList>
    </citation>
    <scope>NUCLEOTIDE SEQUENCE [LARGE SCALE GENOMIC DNA]</scope>
    <source>
        <strain evidence="4 5">JPCC DA0580</strain>
    </source>
</reference>
<keyword evidence="2" id="KW-1133">Transmembrane helix</keyword>
<dbReference type="CDD" id="cd00755">
    <property type="entry name" value="YgdL_like"/>
    <property type="match status" value="1"/>
</dbReference>
<dbReference type="SUPFAM" id="SSF69572">
    <property type="entry name" value="Activating enzymes of the ubiquitin-like proteins"/>
    <property type="match status" value="1"/>
</dbReference>
<dbReference type="InterPro" id="IPR035985">
    <property type="entry name" value="Ubiquitin-activating_enz"/>
</dbReference>
<keyword evidence="2" id="KW-0812">Transmembrane</keyword>
<comment type="caution">
    <text evidence="4">The sequence shown here is derived from an EMBL/GenBank/DDBJ whole genome shotgun (WGS) entry which is preliminary data.</text>
</comment>
<dbReference type="GO" id="GO:0061504">
    <property type="term" value="P:cyclic threonylcarbamoyladenosine biosynthetic process"/>
    <property type="evidence" value="ECO:0007669"/>
    <property type="project" value="TreeGrafter"/>
</dbReference>
<dbReference type="PANTHER" id="PTHR43267:SF2">
    <property type="entry name" value="TRNA THREONYLCARBAMOYLADENOSINE DEHYDRATASE 1-RELATED"/>
    <property type="match status" value="1"/>
</dbReference>
<organism evidence="4 5">
    <name type="scientific">Fistulifera solaris</name>
    <name type="common">Oleaginous diatom</name>
    <dbReference type="NCBI Taxonomy" id="1519565"/>
    <lineage>
        <taxon>Eukaryota</taxon>
        <taxon>Sar</taxon>
        <taxon>Stramenopiles</taxon>
        <taxon>Ochrophyta</taxon>
        <taxon>Bacillariophyta</taxon>
        <taxon>Bacillariophyceae</taxon>
        <taxon>Bacillariophycidae</taxon>
        <taxon>Naviculales</taxon>
        <taxon>Naviculaceae</taxon>
        <taxon>Fistulifera</taxon>
    </lineage>
</organism>
<dbReference type="GO" id="GO:0061503">
    <property type="term" value="F:tRNA threonylcarbamoyladenosine dehydratase"/>
    <property type="evidence" value="ECO:0007669"/>
    <property type="project" value="TreeGrafter"/>
</dbReference>
<accession>A0A1Z5JMU2</accession>
<feature type="region of interest" description="Disordered" evidence="1">
    <location>
        <begin position="50"/>
        <end position="78"/>
    </location>
</feature>
<dbReference type="OrthoDB" id="10265862at2759"/>
<keyword evidence="5" id="KW-1185">Reference proteome</keyword>
<evidence type="ECO:0000259" key="3">
    <source>
        <dbReference type="Pfam" id="PF00899"/>
    </source>
</evidence>
<sequence length="508" mass="56411">MTSKGTATTGISSHFSLTMLVTATTTGAFLGALISRWWYLSSSKATEPKTVSSKTRFASSSSTSRLNPATNNNTIPRHIRKEQLSRHELYFGEEGLQQLQKTRICVVGLGGVGSHTVMALARGGIGYLRIIDHDQVTLSSLNRHAVATLADVGIPKAVALQNSMRQICPDPHYLRVDPRVEMYTAETAAALLDYDEDGQLCSWDLVIDAIDDIPTKAHLIQHCLQRNIPVISCMGAGGKSDFTRLCVSDLRSAAKDPLATKLKQTLKQLLAKQSNSTAGNINMDNYLDDMNKLTVLYNSEKPVVKLADFTASQKAHGVQHFGAVEGMRIRILPVLGTTPSIMGQALAAYALTECGGKPLAQPVTGERVGKNVRNKLFQKLEHREQGIAHHYDPQRMYSRDEPTVLMLHDGKQVWIGPLQVDQDDIDYLMQVWRNRCAITQARLGTIFHLVRWDVSQPSDLHNLVLISAGALQKYDDPSNYLRSWEMIPDDVRETIELRLQAIRQVQEF</sequence>
<proteinExistence type="predicted"/>
<feature type="compositionally biased region" description="Low complexity" evidence="1">
    <location>
        <begin position="50"/>
        <end position="64"/>
    </location>
</feature>
<feature type="transmembrane region" description="Helical" evidence="2">
    <location>
        <begin position="20"/>
        <end position="39"/>
    </location>
</feature>
<evidence type="ECO:0000313" key="5">
    <source>
        <dbReference type="Proteomes" id="UP000198406"/>
    </source>
</evidence>
<dbReference type="Pfam" id="PF00899">
    <property type="entry name" value="ThiF"/>
    <property type="match status" value="1"/>
</dbReference>
<protein>
    <recommendedName>
        <fullName evidence="3">THIF-type NAD/FAD binding fold domain-containing protein</fullName>
    </recommendedName>
</protein>
<feature type="domain" description="THIF-type NAD/FAD binding fold" evidence="3">
    <location>
        <begin position="86"/>
        <end position="357"/>
    </location>
</feature>
<dbReference type="EMBL" id="BDSP01000092">
    <property type="protein sequence ID" value="GAX15325.1"/>
    <property type="molecule type" value="Genomic_DNA"/>
</dbReference>
<dbReference type="PANTHER" id="PTHR43267">
    <property type="entry name" value="TRNA THREONYLCARBAMOYLADENOSINE DEHYDRATASE"/>
    <property type="match status" value="1"/>
</dbReference>
<evidence type="ECO:0000256" key="1">
    <source>
        <dbReference type="SAM" id="MobiDB-lite"/>
    </source>
</evidence>
<dbReference type="Gene3D" id="3.40.50.720">
    <property type="entry name" value="NAD(P)-binding Rossmann-like Domain"/>
    <property type="match status" value="1"/>
</dbReference>